<dbReference type="InterPro" id="IPR002110">
    <property type="entry name" value="Ankyrin_rpt"/>
</dbReference>
<dbReference type="PROSITE" id="PS50297">
    <property type="entry name" value="ANK_REP_REGION"/>
    <property type="match status" value="1"/>
</dbReference>
<dbReference type="Pfam" id="PF12796">
    <property type="entry name" value="Ank_2"/>
    <property type="match status" value="1"/>
</dbReference>
<protein>
    <submittedName>
        <fullName evidence="2">Uncharacterized protein</fullName>
    </submittedName>
</protein>
<organism evidence="2 3">
    <name type="scientific">Sclerotinia sclerotiorum (strain ATCC 18683 / 1980 / Ss-1)</name>
    <name type="common">White mold</name>
    <name type="synonym">Whetzelinia sclerotiorum</name>
    <dbReference type="NCBI Taxonomy" id="665079"/>
    <lineage>
        <taxon>Eukaryota</taxon>
        <taxon>Fungi</taxon>
        <taxon>Dikarya</taxon>
        <taxon>Ascomycota</taxon>
        <taxon>Pezizomycotina</taxon>
        <taxon>Leotiomycetes</taxon>
        <taxon>Helotiales</taxon>
        <taxon>Sclerotiniaceae</taxon>
        <taxon>Sclerotinia</taxon>
    </lineage>
</organism>
<dbReference type="PROSITE" id="PS50088">
    <property type="entry name" value="ANK_REPEAT"/>
    <property type="match status" value="1"/>
</dbReference>
<dbReference type="OrthoDB" id="3200163at2759"/>
<accession>A0A1D9QF56</accession>
<dbReference type="AlphaFoldDB" id="A0A1D9QF56"/>
<evidence type="ECO:0000256" key="1">
    <source>
        <dbReference type="PROSITE-ProRule" id="PRU00023"/>
    </source>
</evidence>
<feature type="repeat" description="ANK" evidence="1">
    <location>
        <begin position="279"/>
        <end position="312"/>
    </location>
</feature>
<dbReference type="InterPro" id="IPR036770">
    <property type="entry name" value="Ankyrin_rpt-contain_sf"/>
</dbReference>
<dbReference type="EMBL" id="CP017824">
    <property type="protein sequence ID" value="APA13574.1"/>
    <property type="molecule type" value="Genomic_DNA"/>
</dbReference>
<dbReference type="PANTHER" id="PTHR24150">
    <property type="entry name" value="ANKYRIN REPEAT AND MYND DOMAIN-CONTAINING PROTEIN 2"/>
    <property type="match status" value="1"/>
</dbReference>
<dbReference type="Gene3D" id="1.25.40.20">
    <property type="entry name" value="Ankyrin repeat-containing domain"/>
    <property type="match status" value="1"/>
</dbReference>
<reference evidence="3" key="1">
    <citation type="journal article" date="2017" name="Genome Biol. Evol.">
        <title>The complete genome sequence of the phytopathogenic fungus Sclerotinia sclerotiorum reveals insights into the genome architecture of broad host range pathogens.</title>
        <authorList>
            <person name="Derbyshire M."/>
            <person name="Denton-Giles M."/>
            <person name="Hegedus D."/>
            <person name="Seifbarghy S."/>
            <person name="Rollins J."/>
            <person name="van Kan J."/>
            <person name="Seidl M.F."/>
            <person name="Faino L."/>
            <person name="Mbengue M."/>
            <person name="Navaud O."/>
            <person name="Raffaele S."/>
            <person name="Hammond-Kosack K."/>
            <person name="Heard S."/>
            <person name="Oliver R."/>
        </authorList>
    </citation>
    <scope>NUCLEOTIDE SEQUENCE [LARGE SCALE GENOMIC DNA]</scope>
    <source>
        <strain evidence="3">ATCC 18683 / 1980 / Ss-1</strain>
    </source>
</reference>
<evidence type="ECO:0000313" key="3">
    <source>
        <dbReference type="Proteomes" id="UP000177798"/>
    </source>
</evidence>
<name>A0A1D9QF56_SCLS1</name>
<evidence type="ECO:0000313" key="2">
    <source>
        <dbReference type="EMBL" id="APA13574.1"/>
    </source>
</evidence>
<dbReference type="PANTHER" id="PTHR24150:SF14">
    <property type="entry name" value="MYND-TYPE DOMAIN-CONTAINING PROTEIN"/>
    <property type="match status" value="1"/>
</dbReference>
<dbReference type="Proteomes" id="UP000177798">
    <property type="component" value="Chromosome 11"/>
</dbReference>
<dbReference type="VEuPathDB" id="FungiDB:sscle_11g083440"/>
<proteinExistence type="predicted"/>
<sequence length="653" mass="74861">MAEALGVASSAVQLDDGILKLKYFWNAVKDAPEEMLYILDELDTTHLLLKEIEDSLGSQTMSPAAARSLRLCQKGMDTLNNTVKELGKEMQKRKKWSGVKVVMRKELLEKMKKRLEKANSLMTMAHQYYIASLSKSTYNEQVRLAMLQFSEFVGIRNALHSLTSAGSTCMAQQQTAEANTSSSSDTLTGKDAISISVARKALPGHQKILHAKLRLPFFSGVWGLCGYRQSISGWKFTPKTYNVVGYRAPIMVAASSGDVAKMQELFQTHRASPFDVDPKGHTLLHKAAMSDHSYQSCQLLVDQGADPNAQNRSSSFAWRGCCSLFEGQEAIFDTLHYLVSRTDCDIVYELTKFPMALRTFSSEIFQWLLYSGEDPIHERSHRDRAMLMLLVAQYMGRHCRIIRRDIKTFLLLPLAGMDMESCFRNMNQSEYSQLLEDILFVFISHFLGALKMRGKVANIDVNGILEITSDNEDLDVRDEQCLRDIHDLIDDIIFSGSKVYYFGATFEGFPRSFLDQLISGITFYIHQGRADPIYPKEFYVFFEPNIRYIFGMWLDKLVSAGVDLIRYGQWEEKHCHEVHYCTSVYGADYYRRGDCRVDKYWRLLSFTYGSAKSDWQFWFTEDVEYILNDELADFWDMVENPERQTPSDWNSDT</sequence>
<keyword evidence="1" id="KW-0040">ANK repeat</keyword>
<dbReference type="SUPFAM" id="SSF48403">
    <property type="entry name" value="Ankyrin repeat"/>
    <property type="match status" value="1"/>
</dbReference>
<gene>
    <name evidence="2" type="ORF">sscle_11g083440</name>
</gene>
<dbReference type="InterPro" id="IPR052452">
    <property type="entry name" value="Ankyrin-MYND_dom_contain_2"/>
</dbReference>